<sequence>MNQTSRPYWQRQGMAVLGALLIARLAAMILIPLTDTTEARYAEIARKMLETGNWITLWHDYGVPFWAKPPLSTWFSALSMGLFGVNELAARLPSLLLSAGTVALVARLLRKRYGGDAGWASALLLAGGILFLLGSGTVMTDPALIFATTLIHVAFWEALDTGKRAWGYLFFAGIGLGLLAKGPIAIVLTAMPIGLWVILNHRWAAIRQHLPWLTGTLLALAIAVPWYWLAERRTPGFLDYFIVGEHISRFLDPGWKGDRYGYAHATPHGMIWLYAAAGLLPWSVCAPVWLVRFGRRLVPDRRDGFLSYCVLWTTMPLVFFTVSGNIIMPYALTMVPGFAALAASLWARHDAPERGRWLPWLAALPLVALIAATLAFRLAPEPLARTQKAMVGAWFAERPAANSRLVLWDSRREFSAEFYAGGRLITTFNPQTVRKALATPGNDYLACRDSECASLPAELRAAFVEAGRFPNPGEAMRLLKKRAPATPLPLTGPGNDR</sequence>
<dbReference type="GO" id="GO:0006493">
    <property type="term" value="P:protein O-linked glycosylation"/>
    <property type="evidence" value="ECO:0007669"/>
    <property type="project" value="InterPro"/>
</dbReference>
<evidence type="ECO:0000256" key="6">
    <source>
        <dbReference type="ARBA" id="ARBA00022989"/>
    </source>
</evidence>
<dbReference type="RefSeq" id="WP_189530199.1">
    <property type="nucleotide sequence ID" value="NZ_BMYX01000001.1"/>
</dbReference>
<feature type="transmembrane region" description="Helical" evidence="8">
    <location>
        <begin position="165"/>
        <end position="198"/>
    </location>
</feature>
<keyword evidence="7 8" id="KW-0472">Membrane</keyword>
<dbReference type="Proteomes" id="UP000645257">
    <property type="component" value="Unassembled WGS sequence"/>
</dbReference>
<dbReference type="GO" id="GO:0009103">
    <property type="term" value="P:lipopolysaccharide biosynthetic process"/>
    <property type="evidence" value="ECO:0007669"/>
    <property type="project" value="UniProtKB-ARBA"/>
</dbReference>
<feature type="transmembrane region" description="Helical" evidence="8">
    <location>
        <begin position="12"/>
        <end position="31"/>
    </location>
</feature>
<proteinExistence type="predicted"/>
<evidence type="ECO:0000313" key="11">
    <source>
        <dbReference type="Proteomes" id="UP000645257"/>
    </source>
</evidence>
<evidence type="ECO:0000313" key="10">
    <source>
        <dbReference type="EMBL" id="GGY03314.1"/>
    </source>
</evidence>
<feature type="transmembrane region" description="Helical" evidence="8">
    <location>
        <begin position="271"/>
        <end position="293"/>
    </location>
</feature>
<keyword evidence="5 8" id="KW-0812">Transmembrane</keyword>
<feature type="transmembrane region" description="Helical" evidence="8">
    <location>
        <begin position="88"/>
        <end position="109"/>
    </location>
</feature>
<dbReference type="GO" id="GO:0000030">
    <property type="term" value="F:mannosyltransferase activity"/>
    <property type="evidence" value="ECO:0007669"/>
    <property type="project" value="InterPro"/>
</dbReference>
<gene>
    <name evidence="10" type="ORF">GCM10011289_02010</name>
</gene>
<keyword evidence="2" id="KW-1003">Cell membrane</keyword>
<comment type="caution">
    <text evidence="10">The sequence shown here is derived from an EMBL/GenBank/DDBJ whole genome shotgun (WGS) entry which is preliminary data.</text>
</comment>
<keyword evidence="3" id="KW-0328">Glycosyltransferase</keyword>
<dbReference type="PANTHER" id="PTHR33908:SF3">
    <property type="entry name" value="UNDECAPRENYL PHOSPHATE-ALPHA-4-AMINO-4-DEOXY-L-ARABINOSE ARABINOSYL TRANSFERASE"/>
    <property type="match status" value="1"/>
</dbReference>
<organism evidence="10 11">
    <name type="scientific">Paludibacterium paludis</name>
    <dbReference type="NCBI Taxonomy" id="1225769"/>
    <lineage>
        <taxon>Bacteria</taxon>
        <taxon>Pseudomonadati</taxon>
        <taxon>Pseudomonadota</taxon>
        <taxon>Betaproteobacteria</taxon>
        <taxon>Neisseriales</taxon>
        <taxon>Chromobacteriaceae</taxon>
        <taxon>Paludibacterium</taxon>
    </lineage>
</organism>
<dbReference type="GO" id="GO:0005886">
    <property type="term" value="C:plasma membrane"/>
    <property type="evidence" value="ECO:0007669"/>
    <property type="project" value="UniProtKB-SubCell"/>
</dbReference>
<keyword evidence="11" id="KW-1185">Reference proteome</keyword>
<dbReference type="EMBL" id="BMYX01000001">
    <property type="protein sequence ID" value="GGY03314.1"/>
    <property type="molecule type" value="Genomic_DNA"/>
</dbReference>
<feature type="transmembrane region" description="Helical" evidence="8">
    <location>
        <begin position="121"/>
        <end position="145"/>
    </location>
</feature>
<dbReference type="Pfam" id="PF02366">
    <property type="entry name" value="PMT"/>
    <property type="match status" value="1"/>
</dbReference>
<dbReference type="GO" id="GO:0010041">
    <property type="term" value="P:response to iron(III) ion"/>
    <property type="evidence" value="ECO:0007669"/>
    <property type="project" value="TreeGrafter"/>
</dbReference>
<feature type="domain" description="ArnT-like N-terminal" evidence="9">
    <location>
        <begin position="35"/>
        <end position="241"/>
    </location>
</feature>
<evidence type="ECO:0000256" key="1">
    <source>
        <dbReference type="ARBA" id="ARBA00004651"/>
    </source>
</evidence>
<evidence type="ECO:0000259" key="9">
    <source>
        <dbReference type="Pfam" id="PF02366"/>
    </source>
</evidence>
<evidence type="ECO:0000256" key="4">
    <source>
        <dbReference type="ARBA" id="ARBA00022679"/>
    </source>
</evidence>
<dbReference type="GO" id="GO:0016763">
    <property type="term" value="F:pentosyltransferase activity"/>
    <property type="evidence" value="ECO:0007669"/>
    <property type="project" value="TreeGrafter"/>
</dbReference>
<dbReference type="PANTHER" id="PTHR33908">
    <property type="entry name" value="MANNOSYLTRANSFERASE YKCB-RELATED"/>
    <property type="match status" value="1"/>
</dbReference>
<comment type="subcellular location">
    <subcellularLocation>
        <location evidence="1">Cell membrane</location>
        <topology evidence="1">Multi-pass membrane protein</topology>
    </subcellularLocation>
</comment>
<keyword evidence="4" id="KW-0808">Transferase</keyword>
<protein>
    <submittedName>
        <fullName evidence="10">Phospholipid carrier-dependent glycosyltransferase</fullName>
    </submittedName>
</protein>
<feature type="transmembrane region" description="Helical" evidence="8">
    <location>
        <begin position="210"/>
        <end position="229"/>
    </location>
</feature>
<dbReference type="InterPro" id="IPR050297">
    <property type="entry name" value="LipidA_mod_glycosyltrf_83"/>
</dbReference>
<evidence type="ECO:0000256" key="8">
    <source>
        <dbReference type="SAM" id="Phobius"/>
    </source>
</evidence>
<feature type="transmembrane region" description="Helical" evidence="8">
    <location>
        <begin position="305"/>
        <end position="322"/>
    </location>
</feature>
<name>A0A918NWV3_9NEIS</name>
<feature type="transmembrane region" description="Helical" evidence="8">
    <location>
        <begin position="328"/>
        <end position="346"/>
    </location>
</feature>
<accession>A0A918NWV3</accession>
<dbReference type="InterPro" id="IPR003342">
    <property type="entry name" value="ArnT-like_N"/>
</dbReference>
<dbReference type="AlphaFoldDB" id="A0A918NWV3"/>
<evidence type="ECO:0000256" key="5">
    <source>
        <dbReference type="ARBA" id="ARBA00022692"/>
    </source>
</evidence>
<evidence type="ECO:0000256" key="3">
    <source>
        <dbReference type="ARBA" id="ARBA00022676"/>
    </source>
</evidence>
<feature type="transmembrane region" description="Helical" evidence="8">
    <location>
        <begin position="358"/>
        <end position="379"/>
    </location>
</feature>
<reference evidence="10" key="1">
    <citation type="journal article" date="2014" name="Int. J. Syst. Evol. Microbiol.">
        <title>Complete genome sequence of Corynebacterium casei LMG S-19264T (=DSM 44701T), isolated from a smear-ripened cheese.</title>
        <authorList>
            <consortium name="US DOE Joint Genome Institute (JGI-PGF)"/>
            <person name="Walter F."/>
            <person name="Albersmeier A."/>
            <person name="Kalinowski J."/>
            <person name="Ruckert C."/>
        </authorList>
    </citation>
    <scope>NUCLEOTIDE SEQUENCE</scope>
    <source>
        <strain evidence="10">KCTC 32182</strain>
    </source>
</reference>
<reference evidence="10" key="2">
    <citation type="submission" date="2020-09" db="EMBL/GenBank/DDBJ databases">
        <authorList>
            <person name="Sun Q."/>
            <person name="Kim S."/>
        </authorList>
    </citation>
    <scope>NUCLEOTIDE SEQUENCE</scope>
    <source>
        <strain evidence="10">KCTC 32182</strain>
    </source>
</reference>
<evidence type="ECO:0000256" key="7">
    <source>
        <dbReference type="ARBA" id="ARBA00023136"/>
    </source>
</evidence>
<evidence type="ECO:0000256" key="2">
    <source>
        <dbReference type="ARBA" id="ARBA00022475"/>
    </source>
</evidence>
<keyword evidence="6 8" id="KW-1133">Transmembrane helix</keyword>